<keyword evidence="2" id="KW-1185">Reference proteome</keyword>
<name>A0ACD4DEV7_9NOCA</name>
<dbReference type="EMBL" id="CP107551">
    <property type="protein sequence ID" value="UYP18605.1"/>
    <property type="molecule type" value="Genomic_DNA"/>
</dbReference>
<dbReference type="Proteomes" id="UP001156484">
    <property type="component" value="Chromosome"/>
</dbReference>
<organism evidence="1 2">
    <name type="scientific">Rhodococcus sacchari</name>
    <dbReference type="NCBI Taxonomy" id="2962047"/>
    <lineage>
        <taxon>Bacteria</taxon>
        <taxon>Bacillati</taxon>
        <taxon>Actinomycetota</taxon>
        <taxon>Actinomycetes</taxon>
        <taxon>Mycobacteriales</taxon>
        <taxon>Nocardiaceae</taxon>
        <taxon>Rhodococcus</taxon>
    </lineage>
</organism>
<evidence type="ECO:0000313" key="2">
    <source>
        <dbReference type="Proteomes" id="UP001156484"/>
    </source>
</evidence>
<evidence type="ECO:0000313" key="1">
    <source>
        <dbReference type="EMBL" id="UYP18605.1"/>
    </source>
</evidence>
<proteinExistence type="predicted"/>
<gene>
    <name evidence="1" type="ORF">OED52_18470</name>
</gene>
<reference evidence="1" key="1">
    <citation type="submission" date="2022-10" db="EMBL/GenBank/DDBJ databases">
        <title>Rhodococcus ferula Z13 complete genome.</title>
        <authorList>
            <person name="Long X."/>
            <person name="Zang M."/>
        </authorList>
    </citation>
    <scope>NUCLEOTIDE SEQUENCE</scope>
    <source>
        <strain evidence="1">Z13</strain>
    </source>
</reference>
<protein>
    <submittedName>
        <fullName evidence="1">Acyl-CoA/acyl-ACP dehydrogenase</fullName>
    </submittedName>
</protein>
<accession>A0ACD4DEV7</accession>
<sequence>MSGHDILETTELRDFAQMLSDLFTPGDDHRIGEVIELDRELWTTLTELGLDRLTGSEATGGSGAGWLEAALLHEAAGGAAAAVPLGENDLLAGWLLETAGLPVEPAVRTAALLDGDGTARHVPWARYADALVVLWDSGEGWRVAEIPRRDVELTESVNLAAEPRDHLRLDTTTLTGAAVPDGVAEQFRYRGALLRALQSVGAMDRILDLTVEHTTARVQFGRPLARFQAVQHLVADIATEASLAHAATDAAIDAVRAGGFGEASTRFAIAAAASCAGHAASVVTRNAHQAFGAIGFTMEHELHRHANRILSWRSEFGTVASWDAELLAAATSAPDVWALIAGGPAR</sequence>